<proteinExistence type="predicted"/>
<feature type="domain" description="DUF4143" evidence="1">
    <location>
        <begin position="38"/>
        <end position="194"/>
    </location>
</feature>
<gene>
    <name evidence="2" type="ORF">UR38_C0012G0015</name>
</gene>
<reference evidence="2 3" key="1">
    <citation type="journal article" date="2015" name="Nature">
        <title>rRNA introns, odd ribosomes, and small enigmatic genomes across a large radiation of phyla.</title>
        <authorList>
            <person name="Brown C.T."/>
            <person name="Hug L.A."/>
            <person name="Thomas B.C."/>
            <person name="Sharon I."/>
            <person name="Castelle C.J."/>
            <person name="Singh A."/>
            <person name="Wilkins M.J."/>
            <person name="Williams K.H."/>
            <person name="Banfield J.F."/>
        </authorList>
    </citation>
    <scope>NUCLEOTIDE SEQUENCE [LARGE SCALE GENOMIC DNA]</scope>
</reference>
<dbReference type="InterPro" id="IPR025420">
    <property type="entry name" value="DUF4143"/>
</dbReference>
<dbReference type="Proteomes" id="UP000033995">
    <property type="component" value="Unassembled WGS sequence"/>
</dbReference>
<dbReference type="Pfam" id="PF13635">
    <property type="entry name" value="DUF4143"/>
    <property type="match status" value="1"/>
</dbReference>
<dbReference type="PANTHER" id="PTHR43566:SF1">
    <property type="entry name" value="AAA+ ATPASE DOMAIN-CONTAINING PROTEIN"/>
    <property type="match status" value="1"/>
</dbReference>
<accession>A0A0F9ZPT9</accession>
<organism evidence="2 3">
    <name type="scientific">Candidatus Woesebacteria bacterium GW2011_GWA2_33_28</name>
    <dbReference type="NCBI Taxonomy" id="1618561"/>
    <lineage>
        <taxon>Bacteria</taxon>
        <taxon>Candidatus Woeseibacteriota</taxon>
    </lineage>
</organism>
<sequence>MAWKNCLLFGSYPKVFTQNGSDEKIDLLSILISDYLYRDLLAFNLVKNSQKIHDLLEAIALQIGNEVSYHEIGTKLGLDYKTIEKYIDLLEKSFVIFRLRAFSRNQRNEIGRKVKIYFYDLGVRNALLNNFSDLRLRLDTGALFENYFVSEKIKSYETKKRTPNIYFWRTYSKKEIDFIEEIDGKITGYEVKWSEDKKVKKSTIDEFQKSYPNSEIITVTPSNFNRFIT</sequence>
<dbReference type="AlphaFoldDB" id="A0A0F9ZPT9"/>
<dbReference type="EMBL" id="LBOZ01000012">
    <property type="protein sequence ID" value="KKP46293.1"/>
    <property type="molecule type" value="Genomic_DNA"/>
</dbReference>
<evidence type="ECO:0000313" key="2">
    <source>
        <dbReference type="EMBL" id="KKP46293.1"/>
    </source>
</evidence>
<dbReference type="PANTHER" id="PTHR43566">
    <property type="entry name" value="CONSERVED PROTEIN"/>
    <property type="match status" value="1"/>
</dbReference>
<protein>
    <recommendedName>
        <fullName evidence="1">DUF4143 domain-containing protein</fullName>
    </recommendedName>
</protein>
<comment type="caution">
    <text evidence="2">The sequence shown here is derived from an EMBL/GenBank/DDBJ whole genome shotgun (WGS) entry which is preliminary data.</text>
</comment>
<evidence type="ECO:0000313" key="3">
    <source>
        <dbReference type="Proteomes" id="UP000033995"/>
    </source>
</evidence>
<name>A0A0F9ZPT9_9BACT</name>
<evidence type="ECO:0000259" key="1">
    <source>
        <dbReference type="Pfam" id="PF13635"/>
    </source>
</evidence>